<evidence type="ECO:0000256" key="1">
    <source>
        <dbReference type="SAM" id="MobiDB-lite"/>
    </source>
</evidence>
<feature type="compositionally biased region" description="Basic residues" evidence="1">
    <location>
        <begin position="118"/>
        <end position="129"/>
    </location>
</feature>
<gene>
    <name evidence="2" type="ORF">PVAP13_4KG031758</name>
</gene>
<keyword evidence="3" id="KW-1185">Reference proteome</keyword>
<dbReference type="AlphaFoldDB" id="A0A8T0TI94"/>
<evidence type="ECO:0000313" key="2">
    <source>
        <dbReference type="EMBL" id="KAG2609348.1"/>
    </source>
</evidence>
<feature type="compositionally biased region" description="Basic residues" evidence="1">
    <location>
        <begin position="63"/>
        <end position="74"/>
    </location>
</feature>
<reference evidence="2" key="1">
    <citation type="submission" date="2020-05" db="EMBL/GenBank/DDBJ databases">
        <title>WGS assembly of Panicum virgatum.</title>
        <authorList>
            <person name="Lovell J.T."/>
            <person name="Jenkins J."/>
            <person name="Shu S."/>
            <person name="Juenger T.E."/>
            <person name="Schmutz J."/>
        </authorList>
    </citation>
    <scope>NUCLEOTIDE SEQUENCE</scope>
    <source>
        <strain evidence="2">AP13</strain>
    </source>
</reference>
<name>A0A8T0TI94_PANVG</name>
<proteinExistence type="predicted"/>
<comment type="caution">
    <text evidence="2">The sequence shown here is derived from an EMBL/GenBank/DDBJ whole genome shotgun (WGS) entry which is preliminary data.</text>
</comment>
<dbReference type="Proteomes" id="UP000823388">
    <property type="component" value="Chromosome 4K"/>
</dbReference>
<sequence length="159" mass="16977">MHPWPSLASDDPPAALSGVGEPTSTRPPARPLARALHHGATRNTRAPRPRSAGTPSLVDEPRTRRRGARRRRRPCAPPRPCAPQPSRAGAAGPAPARTTVRHAPSGSGGAPRLLCARPHARCSRTHAARTTRSVRLPRMCNPRPGRVLVDSAPPPPHTR</sequence>
<dbReference type="EMBL" id="CM029043">
    <property type="protein sequence ID" value="KAG2609348.1"/>
    <property type="molecule type" value="Genomic_DNA"/>
</dbReference>
<organism evidence="2 3">
    <name type="scientific">Panicum virgatum</name>
    <name type="common">Blackwell switchgrass</name>
    <dbReference type="NCBI Taxonomy" id="38727"/>
    <lineage>
        <taxon>Eukaryota</taxon>
        <taxon>Viridiplantae</taxon>
        <taxon>Streptophyta</taxon>
        <taxon>Embryophyta</taxon>
        <taxon>Tracheophyta</taxon>
        <taxon>Spermatophyta</taxon>
        <taxon>Magnoliopsida</taxon>
        <taxon>Liliopsida</taxon>
        <taxon>Poales</taxon>
        <taxon>Poaceae</taxon>
        <taxon>PACMAD clade</taxon>
        <taxon>Panicoideae</taxon>
        <taxon>Panicodae</taxon>
        <taxon>Paniceae</taxon>
        <taxon>Panicinae</taxon>
        <taxon>Panicum</taxon>
        <taxon>Panicum sect. Hiantes</taxon>
    </lineage>
</organism>
<accession>A0A8T0TI94</accession>
<feature type="compositionally biased region" description="Low complexity" evidence="1">
    <location>
        <begin position="84"/>
        <end position="98"/>
    </location>
</feature>
<protein>
    <submittedName>
        <fullName evidence="2">Uncharacterized protein</fullName>
    </submittedName>
</protein>
<feature type="compositionally biased region" description="Basic residues" evidence="1">
    <location>
        <begin position="35"/>
        <end position="48"/>
    </location>
</feature>
<feature type="region of interest" description="Disordered" evidence="1">
    <location>
        <begin position="1"/>
        <end position="159"/>
    </location>
</feature>
<evidence type="ECO:0000313" key="3">
    <source>
        <dbReference type="Proteomes" id="UP000823388"/>
    </source>
</evidence>